<reference evidence="1 2" key="1">
    <citation type="submission" date="2015-10" db="EMBL/GenBank/DDBJ databases">
        <title>The cercosporin biosynthetic gene cluster was horizontally transferred to several fungal lineages and shown to be expanded in Cercospora beticola based on microsynteny with recipient genomes.</title>
        <authorList>
            <person name="De Jonge R."/>
            <person name="Ebert M.K."/>
            <person name="Suttle J.C."/>
            <person name="Jurick Ii W.M."/>
            <person name="Secor G.A."/>
            <person name="Thomma B.P."/>
            <person name="Van De Peer Y."/>
            <person name="Bolton M.D."/>
        </authorList>
    </citation>
    <scope>NUCLEOTIDE SEQUENCE [LARGE SCALE GENOMIC DNA]</scope>
    <source>
        <strain evidence="1 2">09-40</strain>
    </source>
</reference>
<organism evidence="1 2">
    <name type="scientific">Cercospora beticola</name>
    <name type="common">Sugarbeet leaf spot fungus</name>
    <dbReference type="NCBI Taxonomy" id="122368"/>
    <lineage>
        <taxon>Eukaryota</taxon>
        <taxon>Fungi</taxon>
        <taxon>Dikarya</taxon>
        <taxon>Ascomycota</taxon>
        <taxon>Pezizomycotina</taxon>
        <taxon>Dothideomycetes</taxon>
        <taxon>Dothideomycetidae</taxon>
        <taxon>Mycosphaerellales</taxon>
        <taxon>Mycosphaerellaceae</taxon>
        <taxon>Cercospora</taxon>
    </lineage>
</organism>
<sequence>MDCSPFSRVPAELRNYIWTLSLQSGSGRPEASPNIYEEPSLSRTCRQIRAESLLMYYACQHSMVAVVDNSNTKALLKWLDTRRERAQLICRLDVVSNTGIKHELDEGMSCIGAVTVSFG</sequence>
<evidence type="ECO:0000313" key="1">
    <source>
        <dbReference type="EMBL" id="PIB02780.1"/>
    </source>
</evidence>
<protein>
    <submittedName>
        <fullName evidence="1">Uncharacterized protein</fullName>
    </submittedName>
</protein>
<name>A0A2G5IDF9_CERBT</name>
<comment type="caution">
    <text evidence="1">The sequence shown here is derived from an EMBL/GenBank/DDBJ whole genome shotgun (WGS) entry which is preliminary data.</text>
</comment>
<dbReference type="AlphaFoldDB" id="A0A2G5IDF9"/>
<accession>A0A2G5IDF9</accession>
<proteinExistence type="predicted"/>
<dbReference type="OrthoDB" id="5413827at2759"/>
<evidence type="ECO:0000313" key="2">
    <source>
        <dbReference type="Proteomes" id="UP000230605"/>
    </source>
</evidence>
<dbReference type="Proteomes" id="UP000230605">
    <property type="component" value="Chromosome 10"/>
</dbReference>
<gene>
    <name evidence="1" type="ORF">CB0940_11699</name>
</gene>
<dbReference type="EMBL" id="LKMD01000099">
    <property type="protein sequence ID" value="PIB02780.1"/>
    <property type="molecule type" value="Genomic_DNA"/>
</dbReference>